<dbReference type="InterPro" id="IPR012577">
    <property type="entry name" value="NIPSNAP"/>
</dbReference>
<feature type="domain" description="NIPSNAP" evidence="1">
    <location>
        <begin position="3"/>
        <end position="106"/>
    </location>
</feature>
<name>A0A2S9QCK6_9HYPH</name>
<protein>
    <submittedName>
        <fullName evidence="2">NIPSNAP family containing protein</fullName>
    </submittedName>
</protein>
<keyword evidence="3" id="KW-1185">Reference proteome</keyword>
<proteinExistence type="predicted"/>
<dbReference type="SUPFAM" id="SSF54909">
    <property type="entry name" value="Dimeric alpha+beta barrel"/>
    <property type="match status" value="1"/>
</dbReference>
<dbReference type="InterPro" id="IPR011008">
    <property type="entry name" value="Dimeric_a/b-barrel"/>
</dbReference>
<sequence>MIYQLRIYEIFEHNKAAFHARFRDHAVRIMKTYGFDFVSLWETATPERTEFVYLLRWPDAETMKAAWDRFMADEEWQRIKNETVARDGKMVGAIEDRTMQAVDYAPVI</sequence>
<dbReference type="Pfam" id="PF07978">
    <property type="entry name" value="NIPSNAP"/>
    <property type="match status" value="1"/>
</dbReference>
<reference evidence="2 3" key="1">
    <citation type="submission" date="2018-02" db="EMBL/GenBank/DDBJ databases">
        <title>Whole genome sequencing of endophytic bacterium.</title>
        <authorList>
            <person name="Eedara R."/>
            <person name="Podile A.R."/>
        </authorList>
    </citation>
    <scope>NUCLEOTIDE SEQUENCE [LARGE SCALE GENOMIC DNA]</scope>
    <source>
        <strain evidence="2 3">RP1T</strain>
    </source>
</reference>
<accession>A0A2S9QCK6</accession>
<dbReference type="Gene3D" id="3.30.70.100">
    <property type="match status" value="1"/>
</dbReference>
<comment type="caution">
    <text evidence="2">The sequence shown here is derived from an EMBL/GenBank/DDBJ whole genome shotgun (WGS) entry which is preliminary data.</text>
</comment>
<dbReference type="AlphaFoldDB" id="A0A2S9QCK6"/>
<dbReference type="OrthoDB" id="9812037at2"/>
<dbReference type="Proteomes" id="UP000237682">
    <property type="component" value="Unassembled WGS sequence"/>
</dbReference>
<evidence type="ECO:0000259" key="1">
    <source>
        <dbReference type="Pfam" id="PF07978"/>
    </source>
</evidence>
<evidence type="ECO:0000313" key="3">
    <source>
        <dbReference type="Proteomes" id="UP000237682"/>
    </source>
</evidence>
<dbReference type="EMBL" id="PUEJ01000004">
    <property type="protein sequence ID" value="PRH87071.1"/>
    <property type="molecule type" value="Genomic_DNA"/>
</dbReference>
<dbReference type="RefSeq" id="WP_105862014.1">
    <property type="nucleotide sequence ID" value="NZ_PUEJ01000004.1"/>
</dbReference>
<gene>
    <name evidence="2" type="ORF">C5L14_10460</name>
</gene>
<evidence type="ECO:0000313" key="2">
    <source>
        <dbReference type="EMBL" id="PRH87071.1"/>
    </source>
</evidence>
<organism evidence="2 3">
    <name type="scientific">Labrys okinawensis</name>
    <dbReference type="NCBI Taxonomy" id="346911"/>
    <lineage>
        <taxon>Bacteria</taxon>
        <taxon>Pseudomonadati</taxon>
        <taxon>Pseudomonadota</taxon>
        <taxon>Alphaproteobacteria</taxon>
        <taxon>Hyphomicrobiales</taxon>
        <taxon>Xanthobacteraceae</taxon>
        <taxon>Labrys</taxon>
    </lineage>
</organism>